<gene>
    <name evidence="2" type="ORF">GW7_12549</name>
</gene>
<protein>
    <submittedName>
        <fullName evidence="2">Uncharacterized protein</fullName>
    </submittedName>
</protein>
<evidence type="ECO:0000256" key="1">
    <source>
        <dbReference type="SAM" id="MobiDB-lite"/>
    </source>
</evidence>
<reference evidence="2 3" key="1">
    <citation type="journal article" date="2011" name="Nature">
        <title>Genome sequencing reveals insights into physiology and longevity of the naked mole rat.</title>
        <authorList>
            <person name="Kim E.B."/>
            <person name="Fang X."/>
            <person name="Fushan A.A."/>
            <person name="Huang Z."/>
            <person name="Lobanov A.V."/>
            <person name="Han L."/>
            <person name="Marino S.M."/>
            <person name="Sun X."/>
            <person name="Turanov A.A."/>
            <person name="Yang P."/>
            <person name="Yim S.H."/>
            <person name="Zhao X."/>
            <person name="Kasaikina M.V."/>
            <person name="Stoletzki N."/>
            <person name="Peng C."/>
            <person name="Polak P."/>
            <person name="Xiong Z."/>
            <person name="Kiezun A."/>
            <person name="Zhu Y."/>
            <person name="Chen Y."/>
            <person name="Kryukov G.V."/>
            <person name="Zhang Q."/>
            <person name="Peshkin L."/>
            <person name="Yang L."/>
            <person name="Bronson R.T."/>
            <person name="Buffenstein R."/>
            <person name="Wang B."/>
            <person name="Han C."/>
            <person name="Li Q."/>
            <person name="Chen L."/>
            <person name="Zhao W."/>
            <person name="Sunyaev S.R."/>
            <person name="Park T.J."/>
            <person name="Zhang G."/>
            <person name="Wang J."/>
            <person name="Gladyshev V.N."/>
        </authorList>
    </citation>
    <scope>NUCLEOTIDE SEQUENCE [LARGE SCALE GENOMIC DNA]</scope>
</reference>
<organism evidence="2 3">
    <name type="scientific">Heterocephalus glaber</name>
    <name type="common">Naked mole rat</name>
    <dbReference type="NCBI Taxonomy" id="10181"/>
    <lineage>
        <taxon>Eukaryota</taxon>
        <taxon>Metazoa</taxon>
        <taxon>Chordata</taxon>
        <taxon>Craniata</taxon>
        <taxon>Vertebrata</taxon>
        <taxon>Euteleostomi</taxon>
        <taxon>Mammalia</taxon>
        <taxon>Eutheria</taxon>
        <taxon>Euarchontoglires</taxon>
        <taxon>Glires</taxon>
        <taxon>Rodentia</taxon>
        <taxon>Hystricomorpha</taxon>
        <taxon>Bathyergidae</taxon>
        <taxon>Heterocephalus</taxon>
    </lineage>
</organism>
<dbReference type="InParanoid" id="G5AR67"/>
<feature type="region of interest" description="Disordered" evidence="1">
    <location>
        <begin position="79"/>
        <end position="166"/>
    </location>
</feature>
<feature type="compositionally biased region" description="Basic and acidic residues" evidence="1">
    <location>
        <begin position="140"/>
        <end position="166"/>
    </location>
</feature>
<dbReference type="AlphaFoldDB" id="G5AR67"/>
<accession>G5AR67</accession>
<evidence type="ECO:0000313" key="2">
    <source>
        <dbReference type="EMBL" id="EHA99527.1"/>
    </source>
</evidence>
<dbReference type="Proteomes" id="UP000006813">
    <property type="component" value="Unassembled WGS sequence"/>
</dbReference>
<sequence>MSNNQQKLLNTYVSTCPALWLFSALIRVSAAAASSSAQLTEEVSLRRTSGSAKALPSGVDNLPIPSVCVNQGSLARVAEGPRGTAWDGHPEATPPALVPGRGGARRFSSIGRDRPAGPRSLARGRRRVRGLDSAIPQYRELSHEGGGKAGDDQRTESDRLTERCVL</sequence>
<name>G5AR67_HETGA</name>
<dbReference type="EMBL" id="JH166539">
    <property type="protein sequence ID" value="EHA99527.1"/>
    <property type="molecule type" value="Genomic_DNA"/>
</dbReference>
<evidence type="ECO:0000313" key="3">
    <source>
        <dbReference type="Proteomes" id="UP000006813"/>
    </source>
</evidence>
<proteinExistence type="predicted"/>